<dbReference type="OrthoDB" id="2931934at2"/>
<comment type="caution">
    <text evidence="1">The sequence shown here is derived from an EMBL/GenBank/DDBJ whole genome shotgun (WGS) entry which is preliminary data.</text>
</comment>
<dbReference type="EMBL" id="QXQB01000001">
    <property type="protein sequence ID" value="RJX40960.1"/>
    <property type="molecule type" value="Genomic_DNA"/>
</dbReference>
<protein>
    <submittedName>
        <fullName evidence="1">Uncharacterized protein</fullName>
    </submittedName>
</protein>
<evidence type="ECO:0000313" key="1">
    <source>
        <dbReference type="EMBL" id="RJX40960.1"/>
    </source>
</evidence>
<gene>
    <name evidence="1" type="ORF">D3P09_02780</name>
</gene>
<evidence type="ECO:0000313" key="2">
    <source>
        <dbReference type="Proteomes" id="UP000267798"/>
    </source>
</evidence>
<proteinExistence type="predicted"/>
<keyword evidence="2" id="KW-1185">Reference proteome</keyword>
<organism evidence="1 2">
    <name type="scientific">Paenibacillus pinisoli</name>
    <dbReference type="NCBI Taxonomy" id="1276110"/>
    <lineage>
        <taxon>Bacteria</taxon>
        <taxon>Bacillati</taxon>
        <taxon>Bacillota</taxon>
        <taxon>Bacilli</taxon>
        <taxon>Bacillales</taxon>
        <taxon>Paenibacillaceae</taxon>
        <taxon>Paenibacillus</taxon>
    </lineage>
</organism>
<reference evidence="1 2" key="1">
    <citation type="submission" date="2018-09" db="EMBL/GenBank/DDBJ databases">
        <title>Paenibacillus aracenensis nov. sp. isolated from a cave in southern Spain.</title>
        <authorList>
            <person name="Jurado V."/>
            <person name="Gutierrez-Patricio S."/>
            <person name="Gonzalez-Pimentel J.L."/>
            <person name="Miller A.Z."/>
            <person name="Laiz L."/>
            <person name="Saiz-Jimenez C."/>
        </authorList>
    </citation>
    <scope>NUCLEOTIDE SEQUENCE [LARGE SCALE GENOMIC DNA]</scope>
    <source>
        <strain evidence="1 2">JCM 19203</strain>
    </source>
</reference>
<name>A0A3A6PKR4_9BACL</name>
<sequence length="69" mass="7963">MKIGKEEKGKSEPNIVATYQLGNTTSYIADNSYRDKTPDETQQVWKDFYSAGWNIWDEVSRKKGKEADD</sequence>
<dbReference type="RefSeq" id="WP_120107004.1">
    <property type="nucleotide sequence ID" value="NZ_QXQB01000001.1"/>
</dbReference>
<accession>A0A3A6PKR4</accession>
<dbReference type="Proteomes" id="UP000267798">
    <property type="component" value="Unassembled WGS sequence"/>
</dbReference>
<dbReference type="AlphaFoldDB" id="A0A3A6PKR4"/>